<dbReference type="EMBL" id="CP036281">
    <property type="protein sequence ID" value="QDU79969.1"/>
    <property type="molecule type" value="Genomic_DNA"/>
</dbReference>
<dbReference type="GO" id="GO:0030288">
    <property type="term" value="C:outer membrane-bounded periplasmic space"/>
    <property type="evidence" value="ECO:0007669"/>
    <property type="project" value="TreeGrafter"/>
</dbReference>
<dbReference type="GO" id="GO:0008236">
    <property type="term" value="F:serine-type peptidase activity"/>
    <property type="evidence" value="ECO:0007669"/>
    <property type="project" value="UniProtKB-KW"/>
</dbReference>
<dbReference type="InterPro" id="IPR036034">
    <property type="entry name" value="PDZ_sf"/>
</dbReference>
<feature type="region of interest" description="Disordered" evidence="6">
    <location>
        <begin position="88"/>
        <end position="109"/>
    </location>
</feature>
<evidence type="ECO:0000313" key="8">
    <source>
        <dbReference type="EMBL" id="QDU79969.1"/>
    </source>
</evidence>
<dbReference type="Pfam" id="PF03572">
    <property type="entry name" value="Peptidase_S41"/>
    <property type="match status" value="1"/>
</dbReference>
<keyword evidence="2 5" id="KW-0645">Protease</keyword>
<dbReference type="RefSeq" id="WP_144994990.1">
    <property type="nucleotide sequence ID" value="NZ_CP036281.1"/>
</dbReference>
<dbReference type="Gene3D" id="3.30.750.44">
    <property type="match status" value="1"/>
</dbReference>
<dbReference type="InterPro" id="IPR001478">
    <property type="entry name" value="PDZ"/>
</dbReference>
<feature type="region of interest" description="Disordered" evidence="6">
    <location>
        <begin position="1"/>
        <end position="24"/>
    </location>
</feature>
<dbReference type="SUPFAM" id="SSF50156">
    <property type="entry name" value="PDZ domain-like"/>
    <property type="match status" value="1"/>
</dbReference>
<evidence type="ECO:0000256" key="3">
    <source>
        <dbReference type="ARBA" id="ARBA00022801"/>
    </source>
</evidence>
<dbReference type="Pfam" id="PF17820">
    <property type="entry name" value="PDZ_6"/>
    <property type="match status" value="1"/>
</dbReference>
<dbReference type="Gene3D" id="3.90.226.10">
    <property type="entry name" value="2-enoyl-CoA Hydratase, Chain A, domain 1"/>
    <property type="match status" value="1"/>
</dbReference>
<accession>A0A518CL73</accession>
<evidence type="ECO:0000256" key="2">
    <source>
        <dbReference type="ARBA" id="ARBA00022670"/>
    </source>
</evidence>
<dbReference type="NCBIfam" id="TIGR00225">
    <property type="entry name" value="prc"/>
    <property type="match status" value="1"/>
</dbReference>
<dbReference type="PANTHER" id="PTHR32060">
    <property type="entry name" value="TAIL-SPECIFIC PROTEASE"/>
    <property type="match status" value="1"/>
</dbReference>
<evidence type="ECO:0000256" key="1">
    <source>
        <dbReference type="ARBA" id="ARBA00009179"/>
    </source>
</evidence>
<reference evidence="8 9" key="1">
    <citation type="submission" date="2019-02" db="EMBL/GenBank/DDBJ databases">
        <title>Deep-cultivation of Planctomycetes and their phenomic and genomic characterization uncovers novel biology.</title>
        <authorList>
            <person name="Wiegand S."/>
            <person name="Jogler M."/>
            <person name="Boedeker C."/>
            <person name="Pinto D."/>
            <person name="Vollmers J."/>
            <person name="Rivas-Marin E."/>
            <person name="Kohn T."/>
            <person name="Peeters S.H."/>
            <person name="Heuer A."/>
            <person name="Rast P."/>
            <person name="Oberbeckmann S."/>
            <person name="Bunk B."/>
            <person name="Jeske O."/>
            <person name="Meyerdierks A."/>
            <person name="Storesund J.E."/>
            <person name="Kallscheuer N."/>
            <person name="Luecker S."/>
            <person name="Lage O.M."/>
            <person name="Pohl T."/>
            <person name="Merkel B.J."/>
            <person name="Hornburger P."/>
            <person name="Mueller R.-W."/>
            <person name="Bruemmer F."/>
            <person name="Labrenz M."/>
            <person name="Spormann A.M."/>
            <person name="Op den Camp H."/>
            <person name="Overmann J."/>
            <person name="Amann R."/>
            <person name="Jetten M.S.M."/>
            <person name="Mascher T."/>
            <person name="Medema M.H."/>
            <person name="Devos D.P."/>
            <person name="Kaster A.-K."/>
            <person name="Ovreas L."/>
            <person name="Rohde M."/>
            <person name="Galperin M.Y."/>
            <person name="Jogler C."/>
        </authorList>
    </citation>
    <scope>NUCLEOTIDE SEQUENCE [LARGE SCALE GENOMIC DNA]</scope>
    <source>
        <strain evidence="8 9">Pla110</strain>
    </source>
</reference>
<dbReference type="PROSITE" id="PS50106">
    <property type="entry name" value="PDZ"/>
    <property type="match status" value="1"/>
</dbReference>
<dbReference type="PANTHER" id="PTHR32060:SF30">
    <property type="entry name" value="CARBOXY-TERMINAL PROCESSING PROTEASE CTPA"/>
    <property type="match status" value="1"/>
</dbReference>
<dbReference type="Gene3D" id="2.30.42.10">
    <property type="match status" value="1"/>
</dbReference>
<feature type="compositionally biased region" description="Basic and acidic residues" evidence="6">
    <location>
        <begin position="153"/>
        <end position="165"/>
    </location>
</feature>
<dbReference type="Proteomes" id="UP000317178">
    <property type="component" value="Chromosome"/>
</dbReference>
<evidence type="ECO:0000259" key="7">
    <source>
        <dbReference type="PROSITE" id="PS50106"/>
    </source>
</evidence>
<dbReference type="GO" id="GO:0006508">
    <property type="term" value="P:proteolysis"/>
    <property type="evidence" value="ECO:0007669"/>
    <property type="project" value="UniProtKB-KW"/>
</dbReference>
<protein>
    <submittedName>
        <fullName evidence="8">Putative CtpA-like serine protease</fullName>
        <ecNumber evidence="8">3.4.21.-</ecNumber>
    </submittedName>
</protein>
<dbReference type="EC" id="3.4.21.-" evidence="8"/>
<proteinExistence type="inferred from homology"/>
<dbReference type="AlphaFoldDB" id="A0A518CL73"/>
<feature type="region of interest" description="Disordered" evidence="6">
    <location>
        <begin position="138"/>
        <end position="178"/>
    </location>
</feature>
<dbReference type="SMART" id="SM00245">
    <property type="entry name" value="TSPc"/>
    <property type="match status" value="1"/>
</dbReference>
<feature type="compositionally biased region" description="Polar residues" evidence="6">
    <location>
        <begin position="93"/>
        <end position="102"/>
    </location>
</feature>
<gene>
    <name evidence="8" type="ORF">Pla110_16910</name>
</gene>
<evidence type="ECO:0000256" key="4">
    <source>
        <dbReference type="ARBA" id="ARBA00022825"/>
    </source>
</evidence>
<dbReference type="InterPro" id="IPR029045">
    <property type="entry name" value="ClpP/crotonase-like_dom_sf"/>
</dbReference>
<sequence length="695" mass="77071">MMTHQFNNNADRNKTARSSRTQKSGWTANQIANRIVGACLLSIVFFFGAMANGAEPERDLREWLNQPLSSQQSYDYLEDHSNYSNVADPFASTYDNNQVSNEGRSRAPDRWYDRYHTETQTEVSPSLEDLIQERIEQMGYTRPVQDYKQQRPVQDRREQRPDYERSYYAPSDSGLNQNRDQNFELNIEKLKQLLEQYQGQPQSTPVPTQPSVQPTQPTTEPASTLSPKEERDRKLAARYGDPVIGRFIMGVSTQQALSLYQETARLIDTRHIEPTSYKERVEYALGNLDLAIQNQYFLSSNQISPSSQQISNFRNGLRQIHQNYPTTNASQAMNLINQTINMAQQTVGLRGSAVVTEFVFAATETLDKYSAFVPEDIYRKPSATLEDHIVGIGVEIKPEGDSILVVKALPGGPAANAGLKAGDLIMSIDGQSVSGKTLDWVVDRITGAEGSRIVLGMRRDSKNANVTLVRSRVTIQSVSEFKMVSSDVGYLKLEKFAKSSNEEMDKALWSLHNSGMKSLVIDLRGNPGGLLTTAIELSNKFITSGTIVSTRGRTAGDQSQEVATYEQTWKTPLVVLVDGNSASASEIFAAAIQENGRGIVVGERSYGKGTVQTHFPLQSVSGNLRITTAKFYSPNGREMAGAGVTPDITVQNDNYSGQDLVLERATEAARSTQAQNLAQGNSRNQNQTYPSLSSF</sequence>
<dbReference type="GO" id="GO:0004175">
    <property type="term" value="F:endopeptidase activity"/>
    <property type="evidence" value="ECO:0007669"/>
    <property type="project" value="TreeGrafter"/>
</dbReference>
<dbReference type="CDD" id="cd07560">
    <property type="entry name" value="Peptidase_S41_CPP"/>
    <property type="match status" value="1"/>
</dbReference>
<feature type="region of interest" description="Disordered" evidence="6">
    <location>
        <begin position="674"/>
        <end position="695"/>
    </location>
</feature>
<keyword evidence="9" id="KW-1185">Reference proteome</keyword>
<dbReference type="SUPFAM" id="SSF52096">
    <property type="entry name" value="ClpP/crotonase"/>
    <property type="match status" value="1"/>
</dbReference>
<dbReference type="InterPro" id="IPR041489">
    <property type="entry name" value="PDZ_6"/>
</dbReference>
<dbReference type="OrthoDB" id="9812068at2"/>
<feature type="domain" description="PDZ" evidence="7">
    <location>
        <begin position="382"/>
        <end position="460"/>
    </location>
</feature>
<evidence type="ECO:0000256" key="6">
    <source>
        <dbReference type="SAM" id="MobiDB-lite"/>
    </source>
</evidence>
<evidence type="ECO:0000256" key="5">
    <source>
        <dbReference type="RuleBase" id="RU004404"/>
    </source>
</evidence>
<keyword evidence="4 5" id="KW-0720">Serine protease</keyword>
<feature type="compositionally biased region" description="Low complexity" evidence="6">
    <location>
        <begin position="200"/>
        <end position="219"/>
    </location>
</feature>
<dbReference type="InterPro" id="IPR004447">
    <property type="entry name" value="Peptidase_S41A"/>
</dbReference>
<dbReference type="KEGG" id="plon:Pla110_16910"/>
<organism evidence="8 9">
    <name type="scientific">Polystyrenella longa</name>
    <dbReference type="NCBI Taxonomy" id="2528007"/>
    <lineage>
        <taxon>Bacteria</taxon>
        <taxon>Pseudomonadati</taxon>
        <taxon>Planctomycetota</taxon>
        <taxon>Planctomycetia</taxon>
        <taxon>Planctomycetales</taxon>
        <taxon>Planctomycetaceae</taxon>
        <taxon>Polystyrenella</taxon>
    </lineage>
</organism>
<dbReference type="GO" id="GO:0007165">
    <property type="term" value="P:signal transduction"/>
    <property type="evidence" value="ECO:0007669"/>
    <property type="project" value="TreeGrafter"/>
</dbReference>
<feature type="region of interest" description="Disordered" evidence="6">
    <location>
        <begin position="197"/>
        <end position="234"/>
    </location>
</feature>
<dbReference type="InterPro" id="IPR005151">
    <property type="entry name" value="Tail-specific_protease"/>
</dbReference>
<name>A0A518CL73_9PLAN</name>
<evidence type="ECO:0000313" key="9">
    <source>
        <dbReference type="Proteomes" id="UP000317178"/>
    </source>
</evidence>
<dbReference type="SMART" id="SM00228">
    <property type="entry name" value="PDZ"/>
    <property type="match status" value="1"/>
</dbReference>
<comment type="similarity">
    <text evidence="1 5">Belongs to the peptidase S41A family.</text>
</comment>
<keyword evidence="3 5" id="KW-0378">Hydrolase</keyword>
<dbReference type="CDD" id="cd06782">
    <property type="entry name" value="cpPDZ_CPP-like"/>
    <property type="match status" value="1"/>
</dbReference>